<dbReference type="PANTHER" id="PTHR43798">
    <property type="entry name" value="MONOACYLGLYCEROL LIPASE"/>
    <property type="match status" value="1"/>
</dbReference>
<evidence type="ECO:0000259" key="1">
    <source>
        <dbReference type="Pfam" id="PF00561"/>
    </source>
</evidence>
<dbReference type="KEGG" id="tmk:QGN29_11300"/>
<gene>
    <name evidence="2" type="ORF">QGN29_11300</name>
</gene>
<accession>A0AA52H9X3</accession>
<dbReference type="SUPFAM" id="SSF53474">
    <property type="entry name" value="alpha/beta-Hydrolases"/>
    <property type="match status" value="1"/>
</dbReference>
<dbReference type="AlphaFoldDB" id="A0AA52H9X3"/>
<organism evidence="2 3">
    <name type="scientific">Temperatibacter marinus</name>
    <dbReference type="NCBI Taxonomy" id="1456591"/>
    <lineage>
        <taxon>Bacteria</taxon>
        <taxon>Pseudomonadati</taxon>
        <taxon>Pseudomonadota</taxon>
        <taxon>Alphaproteobacteria</taxon>
        <taxon>Kordiimonadales</taxon>
        <taxon>Temperatibacteraceae</taxon>
        <taxon>Temperatibacter</taxon>
    </lineage>
</organism>
<dbReference type="InterPro" id="IPR000073">
    <property type="entry name" value="AB_hydrolase_1"/>
</dbReference>
<name>A0AA52H9X3_9PROT</name>
<dbReference type="RefSeq" id="WP_310797970.1">
    <property type="nucleotide sequence ID" value="NZ_CP123872.1"/>
</dbReference>
<dbReference type="GO" id="GO:0016787">
    <property type="term" value="F:hydrolase activity"/>
    <property type="evidence" value="ECO:0007669"/>
    <property type="project" value="UniProtKB-KW"/>
</dbReference>
<proteinExistence type="predicted"/>
<dbReference type="Proteomes" id="UP001268683">
    <property type="component" value="Chromosome"/>
</dbReference>
<feature type="domain" description="AB hydrolase-1" evidence="1">
    <location>
        <begin position="6"/>
        <end position="220"/>
    </location>
</feature>
<keyword evidence="2" id="KW-0378">Hydrolase</keyword>
<dbReference type="EMBL" id="CP123872">
    <property type="protein sequence ID" value="WND02135.1"/>
    <property type="molecule type" value="Genomic_DNA"/>
</dbReference>
<protein>
    <submittedName>
        <fullName evidence="2">Alpha/beta fold hydrolase</fullName>
    </submittedName>
</protein>
<dbReference type="PANTHER" id="PTHR43798:SF29">
    <property type="entry name" value="AB HYDROLASE-1 DOMAIN-CONTAINING PROTEIN"/>
    <property type="match status" value="1"/>
</dbReference>
<sequence>MLKCDTLVFVPGLMGTHLMWEIQEEALKDHMNVIVANTRKDTSIADMATRLLDTVQGNFAICGLSMGGYVALEVLAQASERVSHYALLDTNAHADSEEAKSKREQGIKLSEEGKFEDVVNAFLPTILGERARTDDTILKMLRKQCDDTGMQGFIRQQKAIMGRKNHLDLLAEHSQPSLILCGKEDMLTPPHLHYEMVERLPNSDFQLLGDCGHISSMERPNAVLSALINLMHRT</sequence>
<dbReference type="Gene3D" id="3.40.50.1820">
    <property type="entry name" value="alpha/beta hydrolase"/>
    <property type="match status" value="1"/>
</dbReference>
<evidence type="ECO:0000313" key="3">
    <source>
        <dbReference type="Proteomes" id="UP001268683"/>
    </source>
</evidence>
<dbReference type="InterPro" id="IPR050266">
    <property type="entry name" value="AB_hydrolase_sf"/>
</dbReference>
<dbReference type="Pfam" id="PF00561">
    <property type="entry name" value="Abhydrolase_1"/>
    <property type="match status" value="1"/>
</dbReference>
<evidence type="ECO:0000313" key="2">
    <source>
        <dbReference type="EMBL" id="WND02135.1"/>
    </source>
</evidence>
<reference evidence="2" key="1">
    <citation type="submission" date="2023-04" db="EMBL/GenBank/DDBJ databases">
        <title>Complete genome sequence of Temperatibacter marinus.</title>
        <authorList>
            <person name="Rong J.-C."/>
            <person name="Yi M.-L."/>
            <person name="Zhao Q."/>
        </authorList>
    </citation>
    <scope>NUCLEOTIDE SEQUENCE</scope>
    <source>
        <strain evidence="2">NBRC 110045</strain>
    </source>
</reference>
<dbReference type="InterPro" id="IPR029058">
    <property type="entry name" value="AB_hydrolase_fold"/>
</dbReference>
<keyword evidence="3" id="KW-1185">Reference proteome</keyword>